<gene>
    <name evidence="8" type="ORF">TeGR_g6202</name>
</gene>
<keyword evidence="9" id="KW-1185">Reference proteome</keyword>
<feature type="region of interest" description="Disordered" evidence="5">
    <location>
        <begin position="185"/>
        <end position="210"/>
    </location>
</feature>
<evidence type="ECO:0000259" key="7">
    <source>
        <dbReference type="PROSITE" id="PS51635"/>
    </source>
</evidence>
<keyword evidence="6" id="KW-0812">Transmembrane</keyword>
<keyword evidence="3 4" id="KW-0443">Lipid metabolism</keyword>
<dbReference type="EMBL" id="BRYB01001865">
    <property type="protein sequence ID" value="GMI35243.1"/>
    <property type="molecule type" value="Genomic_DNA"/>
</dbReference>
<dbReference type="InterPro" id="IPR002641">
    <property type="entry name" value="PNPLA_dom"/>
</dbReference>
<feature type="compositionally biased region" description="Basic and acidic residues" evidence="5">
    <location>
        <begin position="738"/>
        <end position="747"/>
    </location>
</feature>
<feature type="compositionally biased region" description="Basic and acidic residues" evidence="5">
    <location>
        <begin position="754"/>
        <end position="767"/>
    </location>
</feature>
<keyword evidence="6" id="KW-1133">Transmembrane helix</keyword>
<accession>A0ABQ6MWX0</accession>
<comment type="caution">
    <text evidence="8">The sequence shown here is derived from an EMBL/GenBank/DDBJ whole genome shotgun (WGS) entry which is preliminary data.</text>
</comment>
<feature type="transmembrane region" description="Helical" evidence="6">
    <location>
        <begin position="99"/>
        <end position="118"/>
    </location>
</feature>
<evidence type="ECO:0000256" key="6">
    <source>
        <dbReference type="SAM" id="Phobius"/>
    </source>
</evidence>
<dbReference type="Pfam" id="PF01734">
    <property type="entry name" value="Patatin"/>
    <property type="match status" value="1"/>
</dbReference>
<feature type="transmembrane region" description="Helical" evidence="6">
    <location>
        <begin position="69"/>
        <end position="92"/>
    </location>
</feature>
<evidence type="ECO:0000256" key="1">
    <source>
        <dbReference type="ARBA" id="ARBA00022801"/>
    </source>
</evidence>
<feature type="active site" description="Proton acceptor" evidence="4">
    <location>
        <position position="537"/>
    </location>
</feature>
<feature type="short sequence motif" description="GXSXG" evidence="4">
    <location>
        <begin position="369"/>
        <end position="373"/>
    </location>
</feature>
<protein>
    <recommendedName>
        <fullName evidence="7">PNPLA domain-containing protein</fullName>
    </recommendedName>
</protein>
<evidence type="ECO:0000256" key="5">
    <source>
        <dbReference type="SAM" id="MobiDB-lite"/>
    </source>
</evidence>
<dbReference type="Gene3D" id="3.40.1090.10">
    <property type="entry name" value="Cytosolic phospholipase A2 catalytic domain"/>
    <property type="match status" value="2"/>
</dbReference>
<dbReference type="PANTHER" id="PTHR14226">
    <property type="entry name" value="NEUROPATHY TARGET ESTERASE/SWISS CHEESE D.MELANOGASTER"/>
    <property type="match status" value="1"/>
</dbReference>
<comment type="caution">
    <text evidence="4">Lacks conserved residue(s) required for the propagation of feature annotation.</text>
</comment>
<dbReference type="InterPro" id="IPR050301">
    <property type="entry name" value="NTE"/>
</dbReference>
<keyword evidence="1 4" id="KW-0378">Hydrolase</keyword>
<feature type="region of interest" description="Disordered" evidence="5">
    <location>
        <begin position="738"/>
        <end position="807"/>
    </location>
</feature>
<feature type="active site" description="Nucleophile" evidence="4">
    <location>
        <position position="371"/>
    </location>
</feature>
<proteinExistence type="predicted"/>
<dbReference type="PANTHER" id="PTHR14226:SF10">
    <property type="entry name" value="TRIACYLGLYCEROL LIPASE 4-RELATED"/>
    <property type="match status" value="1"/>
</dbReference>
<name>A0ABQ6MWX0_9STRA</name>
<feature type="compositionally biased region" description="Basic and acidic residues" evidence="5">
    <location>
        <begin position="185"/>
        <end position="197"/>
    </location>
</feature>
<dbReference type="SUPFAM" id="SSF52151">
    <property type="entry name" value="FabD/lysophospholipase-like"/>
    <property type="match status" value="1"/>
</dbReference>
<keyword evidence="2 4" id="KW-0442">Lipid degradation</keyword>
<dbReference type="InterPro" id="IPR016035">
    <property type="entry name" value="Acyl_Trfase/lysoPLipase"/>
</dbReference>
<evidence type="ECO:0000313" key="9">
    <source>
        <dbReference type="Proteomes" id="UP001165060"/>
    </source>
</evidence>
<keyword evidence="6" id="KW-0472">Membrane</keyword>
<organism evidence="8 9">
    <name type="scientific">Tetraparma gracilis</name>
    <dbReference type="NCBI Taxonomy" id="2962635"/>
    <lineage>
        <taxon>Eukaryota</taxon>
        <taxon>Sar</taxon>
        <taxon>Stramenopiles</taxon>
        <taxon>Ochrophyta</taxon>
        <taxon>Bolidophyceae</taxon>
        <taxon>Parmales</taxon>
        <taxon>Triparmaceae</taxon>
        <taxon>Tetraparma</taxon>
    </lineage>
</organism>
<feature type="domain" description="PNPLA" evidence="7">
    <location>
        <begin position="336"/>
        <end position="550"/>
    </location>
</feature>
<reference evidence="8 9" key="1">
    <citation type="journal article" date="2023" name="Commun. Biol.">
        <title>Genome analysis of Parmales, the sister group of diatoms, reveals the evolutionary specialization of diatoms from phago-mixotrophs to photoautotrophs.</title>
        <authorList>
            <person name="Ban H."/>
            <person name="Sato S."/>
            <person name="Yoshikawa S."/>
            <person name="Yamada K."/>
            <person name="Nakamura Y."/>
            <person name="Ichinomiya M."/>
            <person name="Sato N."/>
            <person name="Blanc-Mathieu R."/>
            <person name="Endo H."/>
            <person name="Kuwata A."/>
            <person name="Ogata H."/>
        </authorList>
    </citation>
    <scope>NUCLEOTIDE SEQUENCE [LARGE SCALE GENOMIC DNA]</scope>
</reference>
<evidence type="ECO:0000256" key="2">
    <source>
        <dbReference type="ARBA" id="ARBA00022963"/>
    </source>
</evidence>
<evidence type="ECO:0000256" key="4">
    <source>
        <dbReference type="PROSITE-ProRule" id="PRU01161"/>
    </source>
</evidence>
<evidence type="ECO:0000313" key="8">
    <source>
        <dbReference type="EMBL" id="GMI35243.1"/>
    </source>
</evidence>
<dbReference type="Proteomes" id="UP001165060">
    <property type="component" value="Unassembled WGS sequence"/>
</dbReference>
<sequence length="807" mass="87980">MTTLLPPSIASLLSSPSPAPLPPLPQSFPELLLLLDKHVLAPLSSSATLNSLASRLPQSLQAHVSPASLPYLVAALLVLSSPLIFAFLSSALALSYYGFWWSFWFIISALTMLLQAVYVLFNLLMIMVSVSTLSLLKALNTFLHFLPGLQSQSRRSERKKWTARLESWGSYADYVRGMGGKDVDVRASGEPASDRGRSRPPKSAPSGLRRNSLSFNSLQIVKEGSTPREQMDAALDVLETSPRTVDALSVLLSGLCQRNVFGTSDCLREHGRELSSDGGREMPEEKAAEAQAAARLTEGIARGVRSLAQCAKSKEEKMKVLSDLRLLSHDMGKTALMLSGGGSITMYHLGSVKALIEAGLYEQITVVSGTSGGSIAAAMCAICTPDELLKFVCVDAVSTNYRNPLGGDKKEGEQGRLDIRWFPRMTSMGLYWLKKKLLVPSAEFRRCCYWYYGNITFAEAYERTKKSVCISVSASRAVSGSGVQRLLLNHVSTPHVTIASAVAASCALPGVMAPAKLDIKVDGVVENFDVDGVEWVDGSIQADMPFKRISTLFNVSVFVVCQVNFHVAPFIQKAHHPRSKTPYWRVFRACEWSVRNRVLNLSRLGLFPRFFGQDVSKVFSQKYHGDVTIVPRMNLMQVIGVKALLNPTVDDMKHYLANGQAAIWPYSTLISHMVGVESALAKSIADIEKSLGIQRIGGGGLDYALVRTGSSRSRGPSGSVGREVELLRTRVSDLERENSQLRRKVEQLEGGVETEARGKGEEAKSEEPPAAVEVVPSHGAQEDEDENDDGGGAWETVTKRGGKRTKP</sequence>
<evidence type="ECO:0000256" key="3">
    <source>
        <dbReference type="ARBA" id="ARBA00023098"/>
    </source>
</evidence>
<dbReference type="PROSITE" id="PS51635">
    <property type="entry name" value="PNPLA"/>
    <property type="match status" value="1"/>
</dbReference>